<organism evidence="3 5">
    <name type="scientific">Sphingopyxis macrogoltabida</name>
    <name type="common">Sphingomonas macrogoltabidus</name>
    <dbReference type="NCBI Taxonomy" id="33050"/>
    <lineage>
        <taxon>Bacteria</taxon>
        <taxon>Pseudomonadati</taxon>
        <taxon>Pseudomonadota</taxon>
        <taxon>Alphaproteobacteria</taxon>
        <taxon>Sphingomonadales</taxon>
        <taxon>Sphingomonadaceae</taxon>
        <taxon>Sphingopyxis</taxon>
    </lineage>
</organism>
<evidence type="ECO:0000313" key="3">
    <source>
        <dbReference type="EMBL" id="ALH83238.1"/>
    </source>
</evidence>
<dbReference type="RefSeq" id="WP_054590663.1">
    <property type="nucleotide sequence ID" value="NZ_CP012702.1"/>
</dbReference>
<dbReference type="OrthoDB" id="7446267at2"/>
<keyword evidence="2" id="KW-0560">Oxidoreductase</keyword>
<proteinExistence type="inferred from homology"/>
<keyword evidence="3" id="KW-0614">Plasmid</keyword>
<dbReference type="Proteomes" id="UP000058074">
    <property type="component" value="Plasmid 3"/>
</dbReference>
<dbReference type="PANTHER" id="PTHR41534">
    <property type="entry name" value="BLR3401 PROTEIN"/>
    <property type="match status" value="1"/>
</dbReference>
<dbReference type="CDD" id="cd00667">
    <property type="entry name" value="ring_hydroxylating_dioxygenases_beta"/>
    <property type="match status" value="1"/>
</dbReference>
<geneLocation type="plasmid" evidence="3 5">
    <name>2</name>
</geneLocation>
<dbReference type="SUPFAM" id="SSF54427">
    <property type="entry name" value="NTF2-like"/>
    <property type="match status" value="1"/>
</dbReference>
<dbReference type="KEGG" id="smag:AN936_24265"/>
<dbReference type="Proteomes" id="UP000058074">
    <property type="component" value="Plasmid 2"/>
</dbReference>
<dbReference type="AlphaFoldDB" id="A0A0N9V660"/>
<sequence>MIEIDTDRSIGAAEAIARDVLYRETEALDRQEWNNWLDCYCEDARFWVPTWIAEHKLADDPDHQVSMIYHVGRRELEERVFRITSRKSVTAMPLPRTLHMLSNIRVSGNRPQDISVSCTGQTAVYDVRLGIVHPFFARYTYALREAGGSWRISEKIVHLINDRVPTVLDFYSI</sequence>
<evidence type="ECO:0000256" key="2">
    <source>
        <dbReference type="ARBA" id="ARBA00023002"/>
    </source>
</evidence>
<dbReference type="GO" id="GO:0016491">
    <property type="term" value="F:oxidoreductase activity"/>
    <property type="evidence" value="ECO:0007669"/>
    <property type="project" value="UniProtKB-KW"/>
</dbReference>
<protein>
    <recommendedName>
        <fullName evidence="6">Aromatic-ring-hydroxylating dioxygenase</fullName>
    </recommendedName>
</protein>
<reference evidence="3 5" key="1">
    <citation type="journal article" date="2015" name="Genome Announc.">
        <title>Complete Genome Sequence of Polypropylene Glycol- and Polyethylene Glycol-Degrading Sphingopyxis macrogoltabida Strain EY-1.</title>
        <authorList>
            <person name="Ohtsubo Y."/>
            <person name="Nagata Y."/>
            <person name="Numata M."/>
            <person name="Tsuchikane K."/>
            <person name="Hosoyama A."/>
            <person name="Yamazoe A."/>
            <person name="Tsuda M."/>
            <person name="Fujita N."/>
            <person name="Kawai F."/>
        </authorList>
    </citation>
    <scope>NUCLEOTIDE SEQUENCE [LARGE SCALE GENOMIC DNA]</scope>
    <source>
        <strain evidence="3 5">EY-1</strain>
        <plasmid evidence="3">2</plasmid>
        <plasmid evidence="4">3</plasmid>
    </source>
</reference>
<evidence type="ECO:0008006" key="6">
    <source>
        <dbReference type="Google" id="ProtNLM"/>
    </source>
</evidence>
<gene>
    <name evidence="3" type="ORF">AN936_24265</name>
    <name evidence="4" type="ORF">AN936_25120</name>
</gene>
<dbReference type="InterPro" id="IPR000391">
    <property type="entry name" value="Rng_hydr_dOase-bsu"/>
</dbReference>
<dbReference type="Pfam" id="PF00866">
    <property type="entry name" value="Ring_hydroxyl_B"/>
    <property type="match status" value="1"/>
</dbReference>
<dbReference type="InterPro" id="IPR032710">
    <property type="entry name" value="NTF2-like_dom_sf"/>
</dbReference>
<dbReference type="KEGG" id="smag:AN936_25120"/>
<geneLocation type="plasmid" evidence="4 5">
    <name>3</name>
</geneLocation>
<accession>A0A0N9V660</accession>
<dbReference type="EMBL" id="CP012702">
    <property type="protein sequence ID" value="ALH83238.1"/>
    <property type="molecule type" value="Genomic_DNA"/>
</dbReference>
<dbReference type="Gene3D" id="3.10.450.50">
    <property type="match status" value="1"/>
</dbReference>
<evidence type="ECO:0000313" key="5">
    <source>
        <dbReference type="Proteomes" id="UP000058074"/>
    </source>
</evidence>
<name>A0A0N9V660_SPHMC</name>
<evidence type="ECO:0000313" key="4">
    <source>
        <dbReference type="EMBL" id="ALH83283.1"/>
    </source>
</evidence>
<comment type="similarity">
    <text evidence="1">Belongs to the bacterial ring-hydroxylating dioxygenase beta subunit family.</text>
</comment>
<evidence type="ECO:0000256" key="1">
    <source>
        <dbReference type="ARBA" id="ARBA00009570"/>
    </source>
</evidence>
<dbReference type="GO" id="GO:0019380">
    <property type="term" value="P:3-phenylpropionate catabolic process"/>
    <property type="evidence" value="ECO:0007669"/>
    <property type="project" value="TreeGrafter"/>
</dbReference>
<dbReference type="EMBL" id="CP012703">
    <property type="protein sequence ID" value="ALH83283.1"/>
    <property type="molecule type" value="Genomic_DNA"/>
</dbReference>
<dbReference type="PANTHER" id="PTHR41534:SF1">
    <property type="entry name" value="BLR3401 PROTEIN"/>
    <property type="match status" value="1"/>
</dbReference>
<dbReference type="PATRIC" id="fig|33050.5.peg.4900"/>